<dbReference type="Pfam" id="PF02682">
    <property type="entry name" value="CT_C_D"/>
    <property type="match status" value="1"/>
</dbReference>
<feature type="domain" description="Carboxyltransferase" evidence="4">
    <location>
        <begin position="11"/>
        <end position="211"/>
    </location>
</feature>
<dbReference type="EMBL" id="FXTK01000005">
    <property type="protein sequence ID" value="SMO60544.1"/>
    <property type="molecule type" value="Genomic_DNA"/>
</dbReference>
<gene>
    <name evidence="5" type="ORF">SAMN06265221_10528</name>
</gene>
<proteinExistence type="predicted"/>
<dbReference type="PANTHER" id="PTHR34698">
    <property type="entry name" value="5-OXOPROLINASE SUBUNIT B"/>
    <property type="match status" value="1"/>
</dbReference>
<dbReference type="InterPro" id="IPR029000">
    <property type="entry name" value="Cyclophilin-like_dom_sf"/>
</dbReference>
<keyword evidence="6" id="KW-1185">Reference proteome</keyword>
<accession>A0A521CM88</accession>
<dbReference type="GO" id="GO:0016787">
    <property type="term" value="F:hydrolase activity"/>
    <property type="evidence" value="ECO:0007669"/>
    <property type="project" value="UniProtKB-KW"/>
</dbReference>
<dbReference type="SUPFAM" id="SSF160467">
    <property type="entry name" value="PH0987 N-terminal domain-like"/>
    <property type="match status" value="1"/>
</dbReference>
<dbReference type="Proteomes" id="UP000319014">
    <property type="component" value="Unassembled WGS sequence"/>
</dbReference>
<evidence type="ECO:0000313" key="5">
    <source>
        <dbReference type="EMBL" id="SMO60544.1"/>
    </source>
</evidence>
<evidence type="ECO:0000256" key="1">
    <source>
        <dbReference type="ARBA" id="ARBA00022741"/>
    </source>
</evidence>
<dbReference type="Gene3D" id="2.40.100.10">
    <property type="entry name" value="Cyclophilin-like"/>
    <property type="match status" value="1"/>
</dbReference>
<evidence type="ECO:0000256" key="2">
    <source>
        <dbReference type="ARBA" id="ARBA00022801"/>
    </source>
</evidence>
<dbReference type="AlphaFoldDB" id="A0A521CM88"/>
<sequence length="231" mass="25373">MNTKFPERSFPVFSPVAEHSVLVEFGDRIDRDIHAQVLRLNRALAAAPFDGFLEAIPAYASILIRFDPLLCDHAMAVGKARQLLDHDLPAVSKPNLHEVLVCYDDALAPDLAAVAKSIGLSCEAVIKAHLAAQYDVFMYGFAPGYAYLAGVPQRLQLPRKPAAMRDVAAGSVLIAGPQCLVSTLTMPTGWWNIGRSSTRILTDDAHKPFLFDVGDRVRFRRISRAEYEAGK</sequence>
<dbReference type="RefSeq" id="WP_221930401.1">
    <property type="nucleotide sequence ID" value="NZ_FXTK01000005.1"/>
</dbReference>
<dbReference type="PANTHER" id="PTHR34698:SF2">
    <property type="entry name" value="5-OXOPROLINASE SUBUNIT B"/>
    <property type="match status" value="1"/>
</dbReference>
<dbReference type="InterPro" id="IPR010016">
    <property type="entry name" value="PxpB"/>
</dbReference>
<dbReference type="InterPro" id="IPR003833">
    <property type="entry name" value="CT_C_D"/>
</dbReference>
<evidence type="ECO:0000259" key="4">
    <source>
        <dbReference type="SMART" id="SM00796"/>
    </source>
</evidence>
<keyword evidence="2" id="KW-0378">Hydrolase</keyword>
<protein>
    <submittedName>
        <fullName evidence="5">Inhibitor of KinA</fullName>
    </submittedName>
</protein>
<dbReference type="GO" id="GO:0005524">
    <property type="term" value="F:ATP binding"/>
    <property type="evidence" value="ECO:0007669"/>
    <property type="project" value="UniProtKB-KW"/>
</dbReference>
<organism evidence="5 6">
    <name type="scientific">Paracoccus laeviglucosivorans</name>
    <dbReference type="NCBI Taxonomy" id="1197861"/>
    <lineage>
        <taxon>Bacteria</taxon>
        <taxon>Pseudomonadati</taxon>
        <taxon>Pseudomonadota</taxon>
        <taxon>Alphaproteobacteria</taxon>
        <taxon>Rhodobacterales</taxon>
        <taxon>Paracoccaceae</taxon>
        <taxon>Paracoccus</taxon>
    </lineage>
</organism>
<dbReference type="SUPFAM" id="SSF50891">
    <property type="entry name" value="Cyclophilin-like"/>
    <property type="match status" value="1"/>
</dbReference>
<dbReference type="SMART" id="SM00796">
    <property type="entry name" value="AHS1"/>
    <property type="match status" value="1"/>
</dbReference>
<keyword evidence="3" id="KW-0067">ATP-binding</keyword>
<evidence type="ECO:0000313" key="6">
    <source>
        <dbReference type="Proteomes" id="UP000319014"/>
    </source>
</evidence>
<reference evidence="5 6" key="1">
    <citation type="submission" date="2017-05" db="EMBL/GenBank/DDBJ databases">
        <authorList>
            <person name="Varghese N."/>
            <person name="Submissions S."/>
        </authorList>
    </citation>
    <scope>NUCLEOTIDE SEQUENCE [LARGE SCALE GENOMIC DNA]</scope>
    <source>
        <strain evidence="5 6">DSM 100094</strain>
    </source>
</reference>
<dbReference type="Gene3D" id="3.30.1360.40">
    <property type="match status" value="1"/>
</dbReference>
<keyword evidence="1" id="KW-0547">Nucleotide-binding</keyword>
<evidence type="ECO:0000256" key="3">
    <source>
        <dbReference type="ARBA" id="ARBA00022840"/>
    </source>
</evidence>
<name>A0A521CM88_9RHOB</name>